<dbReference type="Proteomes" id="UP001597252">
    <property type="component" value="Unassembled WGS sequence"/>
</dbReference>
<comment type="caution">
    <text evidence="2">The sequence shown here is derived from an EMBL/GenBank/DDBJ whole genome shotgun (WGS) entry which is preliminary data.</text>
</comment>
<accession>A0ABW4E3F6</accession>
<evidence type="ECO:0000313" key="3">
    <source>
        <dbReference type="Proteomes" id="UP001597252"/>
    </source>
</evidence>
<name>A0ABW4E3F6_9LACO</name>
<dbReference type="RefSeq" id="WP_125748767.1">
    <property type="nucleotide sequence ID" value="NZ_JBHTON010000003.1"/>
</dbReference>
<dbReference type="Pfam" id="PF03883">
    <property type="entry name" value="H2O2_YaaD"/>
    <property type="match status" value="1"/>
</dbReference>
<dbReference type="PANTHER" id="PTHR30283:SF4">
    <property type="entry name" value="PEROXIDE STRESS RESISTANCE PROTEIN YAAA"/>
    <property type="match status" value="1"/>
</dbReference>
<organism evidence="2 3">
    <name type="scientific">Lacticaseibacillus baoqingensis</name>
    <dbReference type="NCBI Taxonomy" id="2486013"/>
    <lineage>
        <taxon>Bacteria</taxon>
        <taxon>Bacillati</taxon>
        <taxon>Bacillota</taxon>
        <taxon>Bacilli</taxon>
        <taxon>Lactobacillales</taxon>
        <taxon>Lactobacillaceae</taxon>
        <taxon>Lacticaseibacillus</taxon>
    </lineage>
</organism>
<dbReference type="NCBIfam" id="NF002543">
    <property type="entry name" value="PRK02101.1-4"/>
    <property type="match status" value="1"/>
</dbReference>
<dbReference type="PANTHER" id="PTHR30283">
    <property type="entry name" value="PEROXIDE STRESS RESPONSE PROTEIN YAAA"/>
    <property type="match status" value="1"/>
</dbReference>
<evidence type="ECO:0000313" key="2">
    <source>
        <dbReference type="EMBL" id="MFD1483843.1"/>
    </source>
</evidence>
<evidence type="ECO:0000256" key="1">
    <source>
        <dbReference type="HAMAP-Rule" id="MF_00652"/>
    </source>
</evidence>
<dbReference type="EMBL" id="JBHTON010000003">
    <property type="protein sequence ID" value="MFD1483843.1"/>
    <property type="molecule type" value="Genomic_DNA"/>
</dbReference>
<reference evidence="3" key="1">
    <citation type="journal article" date="2019" name="Int. J. Syst. Evol. Microbiol.">
        <title>The Global Catalogue of Microorganisms (GCM) 10K type strain sequencing project: providing services to taxonomists for standard genome sequencing and annotation.</title>
        <authorList>
            <consortium name="The Broad Institute Genomics Platform"/>
            <consortium name="The Broad Institute Genome Sequencing Center for Infectious Disease"/>
            <person name="Wu L."/>
            <person name="Ma J."/>
        </authorList>
    </citation>
    <scope>NUCLEOTIDE SEQUENCE [LARGE SCALE GENOMIC DNA]</scope>
    <source>
        <strain evidence="3">CCM 8903</strain>
    </source>
</reference>
<gene>
    <name evidence="2" type="primary">yaaA</name>
    <name evidence="2" type="ORF">ACFQ5J_01090</name>
</gene>
<dbReference type="HAMAP" id="MF_00652">
    <property type="entry name" value="UPF0246"/>
    <property type="match status" value="1"/>
</dbReference>
<protein>
    <recommendedName>
        <fullName evidence="1">UPF0246 protein ACFQ5J_01090</fullName>
    </recommendedName>
</protein>
<comment type="similarity">
    <text evidence="1">Belongs to the UPF0246 family.</text>
</comment>
<proteinExistence type="inferred from homology"/>
<keyword evidence="3" id="KW-1185">Reference proteome</keyword>
<sequence length="246" mass="27911">MQIIISPTKQMQVDTDTFLPQGLPRYLPEAQTLLRRLQSLDYAQAKALWQCSDKLAQPNFARLQTMALTQQLTPAILAFVGIQYRYMAPDLFTAPALAYIQAYLRILSGFYGSLRPFDGIVPYRLELGARLAVAQAPDLYAFWGDTLYASLDWSQPVLNLASQEYAKAITPYLQPQDRLITVVFGQYVNGKIKTRATLAKMARGQMVRYLAENNVTTLTGVTRFDHPDYRFAPDLSHPDRLVFLHQ</sequence>
<dbReference type="InterPro" id="IPR005583">
    <property type="entry name" value="YaaA"/>
</dbReference>